<accession>A0A1J1HSV8</accession>
<gene>
    <name evidence="1" type="ORF">CLUMA_CG003040</name>
</gene>
<organism evidence="1 2">
    <name type="scientific">Clunio marinus</name>
    <dbReference type="NCBI Taxonomy" id="568069"/>
    <lineage>
        <taxon>Eukaryota</taxon>
        <taxon>Metazoa</taxon>
        <taxon>Ecdysozoa</taxon>
        <taxon>Arthropoda</taxon>
        <taxon>Hexapoda</taxon>
        <taxon>Insecta</taxon>
        <taxon>Pterygota</taxon>
        <taxon>Neoptera</taxon>
        <taxon>Endopterygota</taxon>
        <taxon>Diptera</taxon>
        <taxon>Nematocera</taxon>
        <taxon>Chironomoidea</taxon>
        <taxon>Chironomidae</taxon>
        <taxon>Clunio</taxon>
    </lineage>
</organism>
<keyword evidence="2" id="KW-1185">Reference proteome</keyword>
<proteinExistence type="predicted"/>
<dbReference type="Proteomes" id="UP000183832">
    <property type="component" value="Unassembled WGS sequence"/>
</dbReference>
<dbReference type="AlphaFoldDB" id="A0A1J1HSV8"/>
<evidence type="ECO:0000313" key="1">
    <source>
        <dbReference type="EMBL" id="CRK89281.1"/>
    </source>
</evidence>
<name>A0A1J1HSV8_9DIPT</name>
<protein>
    <submittedName>
        <fullName evidence="1">CLUMA_CG003040, isoform A</fullName>
    </submittedName>
</protein>
<dbReference type="EMBL" id="CVRI01000011">
    <property type="protein sequence ID" value="CRK89281.1"/>
    <property type="molecule type" value="Genomic_DNA"/>
</dbReference>
<sequence>MEFSMRAQQNLITFFVTPTRSLLSHKFTSNDLYNNELAEKVNGLNHTMFMRRFLRHGKMKAKLKEC</sequence>
<evidence type="ECO:0000313" key="2">
    <source>
        <dbReference type="Proteomes" id="UP000183832"/>
    </source>
</evidence>
<reference evidence="1 2" key="1">
    <citation type="submission" date="2015-04" db="EMBL/GenBank/DDBJ databases">
        <authorList>
            <person name="Syromyatnikov M.Y."/>
            <person name="Popov V.N."/>
        </authorList>
    </citation>
    <scope>NUCLEOTIDE SEQUENCE [LARGE SCALE GENOMIC DNA]</scope>
</reference>